<dbReference type="InterPro" id="IPR013083">
    <property type="entry name" value="Znf_RING/FYVE/PHD"/>
</dbReference>
<sequence length="141" mass="15941">MGNWLKGRVLVIPDNGQQSEQVATNTSQNYQQPDLSSRPIYYPPYSSSLLQFATEEEQIQLAKRIGLIQHLPTGTYDTGGSSTKNLRECVICMVEFSKGDSIRFLPCLHTYHVHCIDDWLMRSFICPSCMEPVDVALLNTL</sequence>
<dbReference type="GO" id="GO:0000151">
    <property type="term" value="C:ubiquitin ligase complex"/>
    <property type="evidence" value="ECO:0007669"/>
    <property type="project" value="TreeGrafter"/>
</dbReference>
<organism evidence="6">
    <name type="scientific">Aceria tosichella</name>
    <name type="common">wheat curl mite</name>
    <dbReference type="NCBI Taxonomy" id="561515"/>
    <lineage>
        <taxon>Eukaryota</taxon>
        <taxon>Metazoa</taxon>
        <taxon>Ecdysozoa</taxon>
        <taxon>Arthropoda</taxon>
        <taxon>Chelicerata</taxon>
        <taxon>Arachnida</taxon>
        <taxon>Acari</taxon>
        <taxon>Acariformes</taxon>
        <taxon>Trombidiformes</taxon>
        <taxon>Prostigmata</taxon>
        <taxon>Eupodina</taxon>
        <taxon>Eriophyoidea</taxon>
        <taxon>Eriophyidae</taxon>
        <taxon>Eriophyinae</taxon>
        <taxon>Aceriini</taxon>
        <taxon>Aceria</taxon>
    </lineage>
</organism>
<name>A0A6G1S9H8_9ACAR</name>
<evidence type="ECO:0000259" key="5">
    <source>
        <dbReference type="PROSITE" id="PS50089"/>
    </source>
</evidence>
<dbReference type="InterPro" id="IPR042981">
    <property type="entry name" value="RNF11_RING-H2"/>
</dbReference>
<reference evidence="6" key="1">
    <citation type="submission" date="2018-10" db="EMBL/GenBank/DDBJ databases">
        <title>Transcriptome assembly of Aceria tosichella (Wheat curl mite) Type 2.</title>
        <authorList>
            <person name="Scully E.D."/>
            <person name="Geib S.M."/>
            <person name="Palmer N.A."/>
            <person name="Gupta A.K."/>
            <person name="Sarath G."/>
            <person name="Tatineni S."/>
        </authorList>
    </citation>
    <scope>NUCLEOTIDE SEQUENCE</scope>
    <source>
        <strain evidence="6">LincolnNE</strain>
    </source>
</reference>
<evidence type="ECO:0000256" key="2">
    <source>
        <dbReference type="ARBA" id="ARBA00022771"/>
    </source>
</evidence>
<dbReference type="EMBL" id="GGYP01002277">
    <property type="protein sequence ID" value="MDE47048.1"/>
    <property type="molecule type" value="Transcribed_RNA"/>
</dbReference>
<dbReference type="GO" id="GO:0061630">
    <property type="term" value="F:ubiquitin protein ligase activity"/>
    <property type="evidence" value="ECO:0007669"/>
    <property type="project" value="TreeGrafter"/>
</dbReference>
<dbReference type="PANTHER" id="PTHR46359">
    <property type="entry name" value="GEO07743P1"/>
    <property type="match status" value="1"/>
</dbReference>
<dbReference type="SMART" id="SM00184">
    <property type="entry name" value="RING"/>
    <property type="match status" value="1"/>
</dbReference>
<keyword evidence="2 4" id="KW-0863">Zinc-finger</keyword>
<dbReference type="SUPFAM" id="SSF57850">
    <property type="entry name" value="RING/U-box"/>
    <property type="match status" value="1"/>
</dbReference>
<accession>A0A6G1S9H8</accession>
<dbReference type="CDD" id="cd16468">
    <property type="entry name" value="RING-H2_RNF11"/>
    <property type="match status" value="1"/>
</dbReference>
<feature type="domain" description="RING-type" evidence="5">
    <location>
        <begin position="89"/>
        <end position="129"/>
    </location>
</feature>
<dbReference type="GO" id="GO:0006511">
    <property type="term" value="P:ubiquitin-dependent protein catabolic process"/>
    <property type="evidence" value="ECO:0007669"/>
    <property type="project" value="TreeGrafter"/>
</dbReference>
<gene>
    <name evidence="6" type="primary">Rnf11_0</name>
    <name evidence="6" type="ORF">g.5615</name>
</gene>
<dbReference type="PROSITE" id="PS50089">
    <property type="entry name" value="ZF_RING_2"/>
    <property type="match status" value="1"/>
</dbReference>
<evidence type="ECO:0000256" key="1">
    <source>
        <dbReference type="ARBA" id="ARBA00022723"/>
    </source>
</evidence>
<evidence type="ECO:0000313" key="6">
    <source>
        <dbReference type="EMBL" id="MDE47048.1"/>
    </source>
</evidence>
<evidence type="ECO:0000256" key="4">
    <source>
        <dbReference type="PROSITE-ProRule" id="PRU00175"/>
    </source>
</evidence>
<dbReference type="InterPro" id="IPR001841">
    <property type="entry name" value="Znf_RING"/>
</dbReference>
<evidence type="ECO:0000256" key="3">
    <source>
        <dbReference type="ARBA" id="ARBA00022833"/>
    </source>
</evidence>
<keyword evidence="3" id="KW-0862">Zinc</keyword>
<dbReference type="Pfam" id="PF13639">
    <property type="entry name" value="zf-RING_2"/>
    <property type="match status" value="1"/>
</dbReference>
<dbReference type="AlphaFoldDB" id="A0A6G1S9H8"/>
<dbReference type="Gene3D" id="3.30.40.10">
    <property type="entry name" value="Zinc/RING finger domain, C3HC4 (zinc finger)"/>
    <property type="match status" value="1"/>
</dbReference>
<dbReference type="GO" id="GO:0008270">
    <property type="term" value="F:zinc ion binding"/>
    <property type="evidence" value="ECO:0007669"/>
    <property type="project" value="UniProtKB-KW"/>
</dbReference>
<keyword evidence="1" id="KW-0479">Metal-binding</keyword>
<dbReference type="InterPro" id="IPR052804">
    <property type="entry name" value="UEC_component"/>
</dbReference>
<proteinExistence type="predicted"/>
<protein>
    <submittedName>
        <fullName evidence="6">RING finger protein 11</fullName>
    </submittedName>
</protein>
<dbReference type="PANTHER" id="PTHR46359:SF2">
    <property type="entry name" value="GEO07743P1"/>
    <property type="match status" value="1"/>
</dbReference>